<name>A0A1H4T6K9_9MICC</name>
<organism evidence="9 10">
    <name type="scientific">Arthrobacter woluwensis</name>
    <dbReference type="NCBI Taxonomy" id="156980"/>
    <lineage>
        <taxon>Bacteria</taxon>
        <taxon>Bacillati</taxon>
        <taxon>Actinomycetota</taxon>
        <taxon>Actinomycetes</taxon>
        <taxon>Micrococcales</taxon>
        <taxon>Micrococcaceae</taxon>
        <taxon>Arthrobacter</taxon>
    </lineage>
</organism>
<sequence>MTTKTLTQHTSNGTAPWQKWAALALLMVPVLLVAVDNTALTFALPAIASSLQASGVELLWIIDAYPLVLAALLVAMGNLGDRIGRRKLLMIGSAGFGLASIAAAFSPTAGALIAGRAALGLFGATLMPSTLSLIRNIFTDNNQRRLAIAIWAAFFSGGAALGPIVGGWLVDHFWWGAVLMMPAFLLAPLLVLGTRMIPESKDNSPHPIDVPSVFLSILSMGPVAVAIKELTVHGFEPLPLALAFFGLGMGVLFVRRQRRIPAPMLDVALFTNPVFSTSIAANVLSFVSMTGFIFFFSQHLQLVEGMSPFQAGITLLPASVATIIAGLSSVPLVRALRPGTVVTAGLALSTTAYVLVALFGNSVGMPVFLLAVYLLSIGIGAAETISNDLIMGSVPPEKAGAASAISETGYEFGALLGTAILGSILTASYQQHLRLPAGLSEADGHAAKETLAGAIDVAHRVGGELGHQLTTTAQHAFDSGVTITAAIGALLMVSVTIAAAIGLRKVPRATKESQQERAGH</sequence>
<evidence type="ECO:0000256" key="3">
    <source>
        <dbReference type="ARBA" id="ARBA00022475"/>
    </source>
</evidence>
<gene>
    <name evidence="9" type="ORF">SAMN04489745_3073</name>
</gene>
<dbReference type="GO" id="GO:0005886">
    <property type="term" value="C:plasma membrane"/>
    <property type="evidence" value="ECO:0007669"/>
    <property type="project" value="UniProtKB-SubCell"/>
</dbReference>
<evidence type="ECO:0000256" key="7">
    <source>
        <dbReference type="SAM" id="Phobius"/>
    </source>
</evidence>
<evidence type="ECO:0000256" key="5">
    <source>
        <dbReference type="ARBA" id="ARBA00022989"/>
    </source>
</evidence>
<dbReference type="GO" id="GO:0022857">
    <property type="term" value="F:transmembrane transporter activity"/>
    <property type="evidence" value="ECO:0007669"/>
    <property type="project" value="InterPro"/>
</dbReference>
<dbReference type="AlphaFoldDB" id="A0A1H4T6K9"/>
<dbReference type="InterPro" id="IPR011701">
    <property type="entry name" value="MFS"/>
</dbReference>
<evidence type="ECO:0000313" key="9">
    <source>
        <dbReference type="EMBL" id="SEC51918.1"/>
    </source>
</evidence>
<dbReference type="EMBL" id="FNSN01000003">
    <property type="protein sequence ID" value="SEC51918.1"/>
    <property type="molecule type" value="Genomic_DNA"/>
</dbReference>
<evidence type="ECO:0000256" key="1">
    <source>
        <dbReference type="ARBA" id="ARBA00004651"/>
    </source>
</evidence>
<keyword evidence="2" id="KW-0813">Transport</keyword>
<dbReference type="STRING" id="156980.SAMN04489745_3073"/>
<evidence type="ECO:0000256" key="2">
    <source>
        <dbReference type="ARBA" id="ARBA00022448"/>
    </source>
</evidence>
<evidence type="ECO:0000313" key="10">
    <source>
        <dbReference type="Proteomes" id="UP000182652"/>
    </source>
</evidence>
<dbReference type="Gene3D" id="1.20.1250.20">
    <property type="entry name" value="MFS general substrate transporter like domains"/>
    <property type="match status" value="1"/>
</dbReference>
<dbReference type="PANTHER" id="PTHR42718:SF47">
    <property type="entry name" value="METHYL VIOLOGEN RESISTANCE PROTEIN SMVA"/>
    <property type="match status" value="1"/>
</dbReference>
<feature type="transmembrane region" description="Helical" evidence="7">
    <location>
        <begin position="172"/>
        <end position="192"/>
    </location>
</feature>
<proteinExistence type="predicted"/>
<keyword evidence="6 7" id="KW-0472">Membrane</keyword>
<feature type="transmembrane region" description="Helical" evidence="7">
    <location>
        <begin position="58"/>
        <end position="76"/>
    </location>
</feature>
<feature type="transmembrane region" description="Helical" evidence="7">
    <location>
        <begin position="274"/>
        <end position="297"/>
    </location>
</feature>
<feature type="transmembrane region" description="Helical" evidence="7">
    <location>
        <begin position="146"/>
        <end position="166"/>
    </location>
</feature>
<dbReference type="InterPro" id="IPR036259">
    <property type="entry name" value="MFS_trans_sf"/>
</dbReference>
<feature type="transmembrane region" description="Helical" evidence="7">
    <location>
        <begin position="88"/>
        <end position="107"/>
    </location>
</feature>
<dbReference type="Pfam" id="PF07690">
    <property type="entry name" value="MFS_1"/>
    <property type="match status" value="1"/>
</dbReference>
<keyword evidence="10" id="KW-1185">Reference proteome</keyword>
<dbReference type="SUPFAM" id="SSF103473">
    <property type="entry name" value="MFS general substrate transporter"/>
    <property type="match status" value="1"/>
</dbReference>
<accession>A0A1H4T6K9</accession>
<keyword evidence="4 7" id="KW-0812">Transmembrane</keyword>
<protein>
    <submittedName>
        <fullName evidence="9">MFS transporter, DHA2 family, multidrug resistance protein</fullName>
    </submittedName>
</protein>
<feature type="domain" description="Major facilitator superfamily (MFS) profile" evidence="8">
    <location>
        <begin position="22"/>
        <end position="506"/>
    </location>
</feature>
<feature type="transmembrane region" description="Helical" evidence="7">
    <location>
        <begin position="481"/>
        <end position="503"/>
    </location>
</feature>
<feature type="transmembrane region" description="Helical" evidence="7">
    <location>
        <begin position="309"/>
        <end position="333"/>
    </location>
</feature>
<feature type="transmembrane region" description="Helical" evidence="7">
    <location>
        <begin position="237"/>
        <end position="254"/>
    </location>
</feature>
<dbReference type="PANTHER" id="PTHR42718">
    <property type="entry name" value="MAJOR FACILITATOR SUPERFAMILY MULTIDRUG TRANSPORTER MFSC"/>
    <property type="match status" value="1"/>
</dbReference>
<dbReference type="CDD" id="cd17321">
    <property type="entry name" value="MFS_MMR_MDR_like"/>
    <property type="match status" value="1"/>
</dbReference>
<keyword evidence="3" id="KW-1003">Cell membrane</keyword>
<dbReference type="RefSeq" id="WP_254780572.1">
    <property type="nucleotide sequence ID" value="NZ_FNSN01000003.1"/>
</dbReference>
<evidence type="ECO:0000256" key="4">
    <source>
        <dbReference type="ARBA" id="ARBA00022692"/>
    </source>
</evidence>
<keyword evidence="5 7" id="KW-1133">Transmembrane helix</keyword>
<comment type="subcellular location">
    <subcellularLocation>
        <location evidence="1">Cell membrane</location>
        <topology evidence="1">Multi-pass membrane protein</topology>
    </subcellularLocation>
</comment>
<dbReference type="Proteomes" id="UP000182652">
    <property type="component" value="Unassembled WGS sequence"/>
</dbReference>
<reference evidence="9 10" key="1">
    <citation type="submission" date="2016-10" db="EMBL/GenBank/DDBJ databases">
        <authorList>
            <person name="de Groot N.N."/>
        </authorList>
    </citation>
    <scope>NUCLEOTIDE SEQUENCE [LARGE SCALE GENOMIC DNA]</scope>
    <source>
        <strain evidence="9 10">DSM 10495</strain>
    </source>
</reference>
<dbReference type="InterPro" id="IPR020846">
    <property type="entry name" value="MFS_dom"/>
</dbReference>
<feature type="transmembrane region" description="Helical" evidence="7">
    <location>
        <begin position="20"/>
        <end position="46"/>
    </location>
</feature>
<evidence type="ECO:0000259" key="8">
    <source>
        <dbReference type="PROSITE" id="PS50850"/>
    </source>
</evidence>
<feature type="transmembrane region" description="Helical" evidence="7">
    <location>
        <begin position="213"/>
        <end position="231"/>
    </location>
</feature>
<dbReference type="PROSITE" id="PS50850">
    <property type="entry name" value="MFS"/>
    <property type="match status" value="1"/>
</dbReference>
<dbReference type="Gene3D" id="1.20.1720.10">
    <property type="entry name" value="Multidrug resistance protein D"/>
    <property type="match status" value="1"/>
</dbReference>
<feature type="transmembrane region" description="Helical" evidence="7">
    <location>
        <begin position="113"/>
        <end position="134"/>
    </location>
</feature>
<evidence type="ECO:0000256" key="6">
    <source>
        <dbReference type="ARBA" id="ARBA00023136"/>
    </source>
</evidence>